<dbReference type="Gene3D" id="3.40.50.1820">
    <property type="entry name" value="alpha/beta hydrolase"/>
    <property type="match status" value="1"/>
</dbReference>
<dbReference type="GO" id="GO:0016787">
    <property type="term" value="F:hydrolase activity"/>
    <property type="evidence" value="ECO:0007669"/>
    <property type="project" value="UniProtKB-KW"/>
</dbReference>
<evidence type="ECO:0000313" key="5">
    <source>
        <dbReference type="Proteomes" id="UP000309174"/>
    </source>
</evidence>
<feature type="region of interest" description="Disordered" evidence="2">
    <location>
        <begin position="1"/>
        <end position="42"/>
    </location>
</feature>
<feature type="domain" description="Alpha/beta hydrolase fold-3" evidence="3">
    <location>
        <begin position="81"/>
        <end position="302"/>
    </location>
</feature>
<dbReference type="AlphaFoldDB" id="A0A5C4JI82"/>
<feature type="compositionally biased region" description="Polar residues" evidence="2">
    <location>
        <begin position="1"/>
        <end position="10"/>
    </location>
</feature>
<dbReference type="PANTHER" id="PTHR48081">
    <property type="entry name" value="AB HYDROLASE SUPERFAMILY PROTEIN C4A8.06C"/>
    <property type="match status" value="1"/>
</dbReference>
<proteinExistence type="predicted"/>
<dbReference type="InterPro" id="IPR029058">
    <property type="entry name" value="AB_hydrolase_fold"/>
</dbReference>
<dbReference type="SUPFAM" id="SSF53474">
    <property type="entry name" value="alpha/beta-Hydrolases"/>
    <property type="match status" value="1"/>
</dbReference>
<organism evidence="4 5">
    <name type="scientific">Actinomadura soli</name>
    <dbReference type="NCBI Taxonomy" id="2508997"/>
    <lineage>
        <taxon>Bacteria</taxon>
        <taxon>Bacillati</taxon>
        <taxon>Actinomycetota</taxon>
        <taxon>Actinomycetes</taxon>
        <taxon>Streptosporangiales</taxon>
        <taxon>Thermomonosporaceae</taxon>
        <taxon>Actinomadura</taxon>
    </lineage>
</organism>
<dbReference type="Proteomes" id="UP000309174">
    <property type="component" value="Unassembled WGS sequence"/>
</dbReference>
<evidence type="ECO:0000313" key="4">
    <source>
        <dbReference type="EMBL" id="TMR06631.1"/>
    </source>
</evidence>
<gene>
    <name evidence="4" type="ORF">ETD83_04025</name>
</gene>
<dbReference type="OrthoDB" id="128186at2"/>
<dbReference type="RefSeq" id="WP_138643671.1">
    <property type="nucleotide sequence ID" value="NZ_VCKW01000012.1"/>
</dbReference>
<keyword evidence="5" id="KW-1185">Reference proteome</keyword>
<dbReference type="Pfam" id="PF07859">
    <property type="entry name" value="Abhydrolase_3"/>
    <property type="match status" value="1"/>
</dbReference>
<comment type="caution">
    <text evidence="4">The sequence shown here is derived from an EMBL/GenBank/DDBJ whole genome shotgun (WGS) entry which is preliminary data.</text>
</comment>
<protein>
    <submittedName>
        <fullName evidence="4">Alpha/beta hydrolase</fullName>
    </submittedName>
</protein>
<evidence type="ECO:0000256" key="1">
    <source>
        <dbReference type="ARBA" id="ARBA00022801"/>
    </source>
</evidence>
<accession>A0A5C4JI82</accession>
<sequence>MPQSSKTHWQSLFRGEPVPDIPPPRSVEELVSRRRAPAPPALSEDEAARVLLHENVELGGLDGGLAAEIYQPRRPGPHPVLVYVHGGGWYTGSPSMDRRYCASIAAEGFLVVSVGYALAPEHPFPRALEDCVYGTRWTAKNAASYGGDPARMAIAGSSAGANLAAGTALVLHGSGPGTGVHGTFSTDVRGGDLAGLPVALSGLVLLFGLLDAHRWISDPRYYAGEPEITLAAYLGPNFSGRLRDPLVSPVHSPELHVLPATYVSCGDEDALLGDSLAMTGRLADADVPVTLSVVPNADHEFLKIPERVEGARAENERIVHWLRERLGLTDDRAIGGAP</sequence>
<dbReference type="InterPro" id="IPR013094">
    <property type="entry name" value="AB_hydrolase_3"/>
</dbReference>
<reference evidence="4 5" key="1">
    <citation type="submission" date="2019-05" db="EMBL/GenBank/DDBJ databases">
        <title>Draft genome sequence of Actinomadura sp. 14C53.</title>
        <authorList>
            <person name="Saricaoglu S."/>
            <person name="Isik K."/>
        </authorList>
    </citation>
    <scope>NUCLEOTIDE SEQUENCE [LARGE SCALE GENOMIC DNA]</scope>
    <source>
        <strain evidence="4 5">14C53</strain>
    </source>
</reference>
<name>A0A5C4JI82_9ACTN</name>
<dbReference type="InterPro" id="IPR050300">
    <property type="entry name" value="GDXG_lipolytic_enzyme"/>
</dbReference>
<evidence type="ECO:0000256" key="2">
    <source>
        <dbReference type="SAM" id="MobiDB-lite"/>
    </source>
</evidence>
<keyword evidence="1 4" id="KW-0378">Hydrolase</keyword>
<evidence type="ECO:0000259" key="3">
    <source>
        <dbReference type="Pfam" id="PF07859"/>
    </source>
</evidence>
<dbReference type="EMBL" id="VCKW01000012">
    <property type="protein sequence ID" value="TMR06631.1"/>
    <property type="molecule type" value="Genomic_DNA"/>
</dbReference>